<evidence type="ECO:0000313" key="2">
    <source>
        <dbReference type="EMBL" id="QDV39245.1"/>
    </source>
</evidence>
<evidence type="ECO:0000256" key="1">
    <source>
        <dbReference type="SAM" id="MobiDB-lite"/>
    </source>
</evidence>
<name>A0A518HEG8_9BACT</name>
<reference evidence="2 3" key="1">
    <citation type="submission" date="2019-02" db="EMBL/GenBank/DDBJ databases">
        <title>Deep-cultivation of Planctomycetes and their phenomic and genomic characterization uncovers novel biology.</title>
        <authorList>
            <person name="Wiegand S."/>
            <person name="Jogler M."/>
            <person name="Boedeker C."/>
            <person name="Pinto D."/>
            <person name="Vollmers J."/>
            <person name="Rivas-Marin E."/>
            <person name="Kohn T."/>
            <person name="Peeters S.H."/>
            <person name="Heuer A."/>
            <person name="Rast P."/>
            <person name="Oberbeckmann S."/>
            <person name="Bunk B."/>
            <person name="Jeske O."/>
            <person name="Meyerdierks A."/>
            <person name="Storesund J.E."/>
            <person name="Kallscheuer N."/>
            <person name="Luecker S."/>
            <person name="Lage O.M."/>
            <person name="Pohl T."/>
            <person name="Merkel B.J."/>
            <person name="Hornburger P."/>
            <person name="Mueller R.-W."/>
            <person name="Bruemmer F."/>
            <person name="Labrenz M."/>
            <person name="Spormann A.M."/>
            <person name="Op den Camp H."/>
            <person name="Overmann J."/>
            <person name="Amann R."/>
            <person name="Jetten M.S.M."/>
            <person name="Mascher T."/>
            <person name="Medema M.H."/>
            <person name="Devos D.P."/>
            <person name="Kaster A.-K."/>
            <person name="Ovreas L."/>
            <person name="Rohde M."/>
            <person name="Galperin M.Y."/>
            <person name="Jogler C."/>
        </authorList>
    </citation>
    <scope>NUCLEOTIDE SEQUENCE [LARGE SCALE GENOMIC DNA]</scope>
    <source>
        <strain evidence="2 3">ElP</strain>
        <plasmid evidence="3">pelp_1</plasmid>
    </source>
</reference>
<geneLocation type="plasmid" evidence="3">
    <name>pelp_1</name>
</geneLocation>
<dbReference type="Proteomes" id="UP000317835">
    <property type="component" value="Plasmid pElP_1"/>
</dbReference>
<feature type="compositionally biased region" description="Polar residues" evidence="1">
    <location>
        <begin position="7"/>
        <end position="18"/>
    </location>
</feature>
<dbReference type="RefSeq" id="WP_145279461.1">
    <property type="nucleotide sequence ID" value="NZ_CP036427.1"/>
</dbReference>
<dbReference type="AlphaFoldDB" id="A0A518HEG8"/>
<feature type="region of interest" description="Disordered" evidence="1">
    <location>
        <begin position="1"/>
        <end position="116"/>
    </location>
</feature>
<dbReference type="OrthoDB" id="295785at2"/>
<organism evidence="2 3">
    <name type="scientific">Tautonia plasticadhaerens</name>
    <dbReference type="NCBI Taxonomy" id="2527974"/>
    <lineage>
        <taxon>Bacteria</taxon>
        <taxon>Pseudomonadati</taxon>
        <taxon>Planctomycetota</taxon>
        <taxon>Planctomycetia</taxon>
        <taxon>Isosphaerales</taxon>
        <taxon>Isosphaeraceae</taxon>
        <taxon>Tautonia</taxon>
    </lineage>
</organism>
<gene>
    <name evidence="2" type="ORF">ElP_72090</name>
</gene>
<accession>A0A518HEG8</accession>
<dbReference type="KEGG" id="tpla:ElP_72090"/>
<protein>
    <submittedName>
        <fullName evidence="2">Uncharacterized protein</fullName>
    </submittedName>
</protein>
<dbReference type="EMBL" id="CP036427">
    <property type="protein sequence ID" value="QDV39245.1"/>
    <property type="molecule type" value="Genomic_DNA"/>
</dbReference>
<keyword evidence="2" id="KW-0614">Plasmid</keyword>
<keyword evidence="3" id="KW-1185">Reference proteome</keyword>
<sequence>MARKSSRASQADTGTVSQDELEGTEPDTEGTDDGGLSKSEAIRRALSAGVESPSEGAQYVRDHFGIEVTPQHFSASKAQQKKRQEKGGAPKARRGRKPKVEPEGGYLAPPPKTQAVDSQPDLLAALEAMKPLVDNLGKAQVHRLVDLLG</sequence>
<proteinExistence type="predicted"/>
<feature type="compositionally biased region" description="Acidic residues" evidence="1">
    <location>
        <begin position="19"/>
        <end position="32"/>
    </location>
</feature>
<evidence type="ECO:0000313" key="3">
    <source>
        <dbReference type="Proteomes" id="UP000317835"/>
    </source>
</evidence>